<feature type="region of interest" description="Disordered" evidence="1">
    <location>
        <begin position="1"/>
        <end position="21"/>
    </location>
</feature>
<dbReference type="OrthoDB" id="42878at2759"/>
<reference evidence="2 3" key="1">
    <citation type="submission" date="2016-09" db="EMBL/GenBank/DDBJ databases">
        <title>Extensive genetic diversity and differential bi-allelic expression allows diatom success in the polar Southern Ocean.</title>
        <authorList>
            <consortium name="DOE Joint Genome Institute"/>
            <person name="Mock T."/>
            <person name="Otillar R.P."/>
            <person name="Strauss J."/>
            <person name="Dupont C."/>
            <person name="Frickenhaus S."/>
            <person name="Maumus F."/>
            <person name="Mcmullan M."/>
            <person name="Sanges R."/>
            <person name="Schmutz J."/>
            <person name="Toseland A."/>
            <person name="Valas R."/>
            <person name="Veluchamy A."/>
            <person name="Ward B.J."/>
            <person name="Allen A."/>
            <person name="Barry K."/>
            <person name="Falciatore A."/>
            <person name="Ferrante M."/>
            <person name="Fortunato A.E."/>
            <person name="Gloeckner G."/>
            <person name="Gruber A."/>
            <person name="Hipkin R."/>
            <person name="Janech M."/>
            <person name="Kroth P."/>
            <person name="Leese F."/>
            <person name="Lindquist E."/>
            <person name="Lyon B.R."/>
            <person name="Martin J."/>
            <person name="Mayer C."/>
            <person name="Parker M."/>
            <person name="Quesneville H."/>
            <person name="Raymond J."/>
            <person name="Uhlig C."/>
            <person name="Valentin K.U."/>
            <person name="Worden A.Z."/>
            <person name="Armbrust E.V."/>
            <person name="Bowler C."/>
            <person name="Green B."/>
            <person name="Moulton V."/>
            <person name="Van Oosterhout C."/>
            <person name="Grigoriev I."/>
        </authorList>
    </citation>
    <scope>NUCLEOTIDE SEQUENCE [LARGE SCALE GENOMIC DNA]</scope>
    <source>
        <strain evidence="2 3">CCMP1102</strain>
    </source>
</reference>
<dbReference type="KEGG" id="fcy:FRACYDRAFT_238065"/>
<evidence type="ECO:0000256" key="1">
    <source>
        <dbReference type="SAM" id="MobiDB-lite"/>
    </source>
</evidence>
<dbReference type="AlphaFoldDB" id="A0A1E7FHI6"/>
<protein>
    <recommendedName>
        <fullName evidence="4">BTB domain-containing protein</fullName>
    </recommendedName>
</protein>
<gene>
    <name evidence="2" type="ORF">FRACYDRAFT_238065</name>
</gene>
<organism evidence="2 3">
    <name type="scientific">Fragilariopsis cylindrus CCMP1102</name>
    <dbReference type="NCBI Taxonomy" id="635003"/>
    <lineage>
        <taxon>Eukaryota</taxon>
        <taxon>Sar</taxon>
        <taxon>Stramenopiles</taxon>
        <taxon>Ochrophyta</taxon>
        <taxon>Bacillariophyta</taxon>
        <taxon>Bacillariophyceae</taxon>
        <taxon>Bacillariophycidae</taxon>
        <taxon>Bacillariales</taxon>
        <taxon>Bacillariaceae</taxon>
        <taxon>Fragilariopsis</taxon>
    </lineage>
</organism>
<proteinExistence type="predicted"/>
<dbReference type="Gene3D" id="3.30.710.10">
    <property type="entry name" value="Potassium Channel Kv1.1, Chain A"/>
    <property type="match status" value="1"/>
</dbReference>
<dbReference type="Proteomes" id="UP000095751">
    <property type="component" value="Unassembled WGS sequence"/>
</dbReference>
<evidence type="ECO:0008006" key="4">
    <source>
        <dbReference type="Google" id="ProtNLM"/>
    </source>
</evidence>
<evidence type="ECO:0000313" key="2">
    <source>
        <dbReference type="EMBL" id="OEU17641.1"/>
    </source>
</evidence>
<dbReference type="EMBL" id="KV784357">
    <property type="protein sequence ID" value="OEU17641.1"/>
    <property type="molecule type" value="Genomic_DNA"/>
</dbReference>
<dbReference type="InParanoid" id="A0A1E7FHI6"/>
<name>A0A1E7FHI6_9STRA</name>
<keyword evidence="3" id="KW-1185">Reference proteome</keyword>
<evidence type="ECO:0000313" key="3">
    <source>
        <dbReference type="Proteomes" id="UP000095751"/>
    </source>
</evidence>
<dbReference type="InterPro" id="IPR011333">
    <property type="entry name" value="SKP1/BTB/POZ_sf"/>
</dbReference>
<sequence>MTKTMTHLDKARQCSDGEHPKVTDMKVEGSMMKGPYIHIDHPFHLKNDLKFAFTYSDNFSVGSSVCSGLRNGLDSSLASLSLSLDDTYQDHSMEGSSSSSDEESFADRREETPSWRLPPNESKADWTMTIQSVPEGFITQYHVHKTVLVNNGHRNAVFFEKLFNHTDIIDPTMTIKVHEDAAKLIPYMLDYMYAIDGQLTLSSESAVGLRHLSQFFGIRALAKRVGCFINEDISLDNIGIYLETTAAFDDLQTAKACADRCAVEVENIDPSSPLLSEMDPSFILDIVSSPKFNRKKHSRHMSHIIAVYFIKHIGTIDGSVFEELTSIEYLPSIDEHAAFPLLMIEARLGLARSQYK</sequence>
<accession>A0A1E7FHI6</accession>
<feature type="region of interest" description="Disordered" evidence="1">
    <location>
        <begin position="89"/>
        <end position="120"/>
    </location>
</feature>